<gene>
    <name evidence="1" type="ORF">KK137_02950</name>
</gene>
<dbReference type="Gene3D" id="3.40.50.1820">
    <property type="entry name" value="alpha/beta hydrolase"/>
    <property type="match status" value="1"/>
</dbReference>
<dbReference type="InterPro" id="IPR010662">
    <property type="entry name" value="RBBP9/YdeN"/>
</dbReference>
<dbReference type="EMBL" id="JAHFVK010000001">
    <property type="protein sequence ID" value="MBT2133283.1"/>
    <property type="molecule type" value="Genomic_DNA"/>
</dbReference>
<dbReference type="GO" id="GO:0016787">
    <property type="term" value="F:hydrolase activity"/>
    <property type="evidence" value="ECO:0007669"/>
    <property type="project" value="UniProtKB-KW"/>
</dbReference>
<dbReference type="InterPro" id="IPR029058">
    <property type="entry name" value="AB_hydrolase_fold"/>
</dbReference>
<dbReference type="Proteomes" id="UP000811255">
    <property type="component" value="Unassembled WGS sequence"/>
</dbReference>
<protein>
    <submittedName>
        <fullName evidence="1">Alpha/beta fold hydrolase</fullName>
    </submittedName>
</protein>
<keyword evidence="1" id="KW-0378">Hydrolase</keyword>
<proteinExistence type="predicted"/>
<reference evidence="1 2" key="1">
    <citation type="submission" date="2021-05" db="EMBL/GenBank/DDBJ databases">
        <title>Croceibacterium sp. LX-88 genome sequence.</title>
        <authorList>
            <person name="Luo X."/>
        </authorList>
    </citation>
    <scope>NUCLEOTIDE SEQUENCE [LARGE SCALE GENOMIC DNA]</scope>
    <source>
        <strain evidence="1 2">LX-88</strain>
    </source>
</reference>
<name>A0ABS5W0I6_9SPHN</name>
<dbReference type="RefSeq" id="WP_214534551.1">
    <property type="nucleotide sequence ID" value="NZ_JAHFVK010000001.1"/>
</dbReference>
<evidence type="ECO:0000313" key="1">
    <source>
        <dbReference type="EMBL" id="MBT2133283.1"/>
    </source>
</evidence>
<evidence type="ECO:0000313" key="2">
    <source>
        <dbReference type="Proteomes" id="UP000811255"/>
    </source>
</evidence>
<organism evidence="1 2">
    <name type="scientific">Croceibacterium selenioxidans</name>
    <dbReference type="NCBI Taxonomy" id="2838833"/>
    <lineage>
        <taxon>Bacteria</taxon>
        <taxon>Pseudomonadati</taxon>
        <taxon>Pseudomonadota</taxon>
        <taxon>Alphaproteobacteria</taxon>
        <taxon>Sphingomonadales</taxon>
        <taxon>Erythrobacteraceae</taxon>
        <taxon>Croceibacterium</taxon>
    </lineage>
</organism>
<dbReference type="SUPFAM" id="SSF53474">
    <property type="entry name" value="alpha/beta-Hydrolases"/>
    <property type="match status" value="1"/>
</dbReference>
<sequence>MAHYLELDDSSLRDDPLILIVPGMHNSNPQHWQSRWEQQCSDCRRVDLGMWDDPHRNTWVNKLNLAIHRAERPVILVAHSLGCLAVAWWAEFERPAYGNPVVGALLVAPPDVDRPGTDPRLARFGSCPREPLPFPSFLAASQDDRLCSLRTAQLLARDWGARFAFAGAIGHINADSGIGDWHFGKTLLAQLLRENGRDHARLVPETATVEPLLPDATYAQARLLAG</sequence>
<keyword evidence="2" id="KW-1185">Reference proteome</keyword>
<comment type="caution">
    <text evidence="1">The sequence shown here is derived from an EMBL/GenBank/DDBJ whole genome shotgun (WGS) entry which is preliminary data.</text>
</comment>
<dbReference type="Pfam" id="PF06821">
    <property type="entry name" value="Ser_hydrolase"/>
    <property type="match status" value="1"/>
</dbReference>
<accession>A0ABS5W0I6</accession>